<feature type="transmembrane region" description="Helical" evidence="13">
    <location>
        <begin position="6"/>
        <end position="29"/>
    </location>
</feature>
<dbReference type="GO" id="GO:0016705">
    <property type="term" value="F:oxidoreductase activity, acting on paired donors, with incorporation or reduction of molecular oxygen"/>
    <property type="evidence" value="ECO:0007669"/>
    <property type="project" value="InterPro"/>
</dbReference>
<keyword evidence="15" id="KW-1185">Reference proteome</keyword>
<name>A0AAN9LXM4_CANGL</name>
<dbReference type="PANTHER" id="PTHR24282:SF135">
    <property type="entry name" value="CYTOCHROME P450 709B2"/>
    <property type="match status" value="1"/>
</dbReference>
<evidence type="ECO:0000256" key="4">
    <source>
        <dbReference type="ARBA" id="ARBA00022692"/>
    </source>
</evidence>
<keyword evidence="3 11" id="KW-0349">Heme</keyword>
<evidence type="ECO:0000256" key="5">
    <source>
        <dbReference type="ARBA" id="ARBA00022723"/>
    </source>
</evidence>
<dbReference type="EMBL" id="JAYMYQ010000003">
    <property type="protein sequence ID" value="KAK7344325.1"/>
    <property type="molecule type" value="Genomic_DNA"/>
</dbReference>
<dbReference type="InterPro" id="IPR050665">
    <property type="entry name" value="Cytochrome_P450_Monooxygen"/>
</dbReference>
<evidence type="ECO:0000256" key="12">
    <source>
        <dbReference type="RuleBase" id="RU000461"/>
    </source>
</evidence>
<evidence type="ECO:0000256" key="13">
    <source>
        <dbReference type="SAM" id="Phobius"/>
    </source>
</evidence>
<dbReference type="InterPro" id="IPR036396">
    <property type="entry name" value="Cyt_P450_sf"/>
</dbReference>
<comment type="caution">
    <text evidence="14">The sequence shown here is derived from an EMBL/GenBank/DDBJ whole genome shotgun (WGS) entry which is preliminary data.</text>
</comment>
<protein>
    <recommendedName>
        <fullName evidence="16">Cytochrome P450</fullName>
    </recommendedName>
</protein>
<comment type="similarity">
    <text evidence="2 12">Belongs to the cytochrome P450 family.</text>
</comment>
<dbReference type="SUPFAM" id="SSF48264">
    <property type="entry name" value="Cytochrome P450"/>
    <property type="match status" value="1"/>
</dbReference>
<keyword evidence="7 12" id="KW-0560">Oxidoreductase</keyword>
<dbReference type="InterPro" id="IPR001128">
    <property type="entry name" value="Cyt_P450"/>
</dbReference>
<comment type="cofactor">
    <cofactor evidence="11">
        <name>heme</name>
        <dbReference type="ChEBI" id="CHEBI:30413"/>
    </cofactor>
</comment>
<keyword evidence="8 11" id="KW-0408">Iron</keyword>
<dbReference type="Pfam" id="PF00067">
    <property type="entry name" value="p450"/>
    <property type="match status" value="1"/>
</dbReference>
<accession>A0AAN9LXM4</accession>
<organism evidence="14 15">
    <name type="scientific">Canavalia gladiata</name>
    <name type="common">Sword bean</name>
    <name type="synonym">Dolichos gladiatus</name>
    <dbReference type="NCBI Taxonomy" id="3824"/>
    <lineage>
        <taxon>Eukaryota</taxon>
        <taxon>Viridiplantae</taxon>
        <taxon>Streptophyta</taxon>
        <taxon>Embryophyta</taxon>
        <taxon>Tracheophyta</taxon>
        <taxon>Spermatophyta</taxon>
        <taxon>Magnoliopsida</taxon>
        <taxon>eudicotyledons</taxon>
        <taxon>Gunneridae</taxon>
        <taxon>Pentapetalae</taxon>
        <taxon>rosids</taxon>
        <taxon>fabids</taxon>
        <taxon>Fabales</taxon>
        <taxon>Fabaceae</taxon>
        <taxon>Papilionoideae</taxon>
        <taxon>50 kb inversion clade</taxon>
        <taxon>NPAAA clade</taxon>
        <taxon>indigoferoid/millettioid clade</taxon>
        <taxon>Phaseoleae</taxon>
        <taxon>Canavalia</taxon>
    </lineage>
</organism>
<dbReference type="GO" id="GO:0020037">
    <property type="term" value="F:heme binding"/>
    <property type="evidence" value="ECO:0007669"/>
    <property type="project" value="InterPro"/>
</dbReference>
<proteinExistence type="inferred from homology"/>
<evidence type="ECO:0000256" key="7">
    <source>
        <dbReference type="ARBA" id="ARBA00023002"/>
    </source>
</evidence>
<dbReference type="Proteomes" id="UP001367508">
    <property type="component" value="Unassembled WGS sequence"/>
</dbReference>
<dbReference type="GO" id="GO:0016020">
    <property type="term" value="C:membrane"/>
    <property type="evidence" value="ECO:0007669"/>
    <property type="project" value="UniProtKB-SubCell"/>
</dbReference>
<dbReference type="FunFam" id="1.10.630.10:FF:000029">
    <property type="entry name" value="Cytochrome P450 734A1"/>
    <property type="match status" value="1"/>
</dbReference>
<evidence type="ECO:0000256" key="6">
    <source>
        <dbReference type="ARBA" id="ARBA00022989"/>
    </source>
</evidence>
<comment type="subcellular location">
    <subcellularLocation>
        <location evidence="1">Membrane</location>
        <topology evidence="1">Single-pass membrane protein</topology>
    </subcellularLocation>
</comment>
<dbReference type="PRINTS" id="PR00463">
    <property type="entry name" value="EP450I"/>
</dbReference>
<sequence length="520" mass="59527">MGYLIGVAMVTCTVLIITKIWEMFMILFWRPYTLTKHFGKQGVMGPPYSFLSGSLHEIKTMTKNAREQLMDTHSHDITHRVLPHYQKWSSLYGETFLYWFETDPRICIADPELAKEILSNKFGFYAKPKTRPSIIAMIGDGLVLINGLEWVKRRRILNPAFSMDKLKIMISRMAACTISMLDEWKSQAMEAKDKFKTLEMNEEFRELTADIISHTAFGVSFVQGKEAFNAQRELQYYCAASSVNVFIPGTQYLPTSTNLRIWKLDRKIKKSLQCIIESRLHSQPSSGSSDFSYGDDLLGVMMDTSKTNNGPQLKMNEIIEECKTFFFAGHETTSNWLTWTVFLLSLHKEWQEKLKEEVLHNCGMEIPDADMLSKLKMVNMVLLEALRLYCPVIELQRVASEDMKLGNLLIPKETCLAIPITMIHRSKEYWGEDANEFNPLRFKNGVSKAAKHPNALLAFSVGPRNCIGQNFAMMEAKTVMALILQRFSWSLSPDYKHAPANNLTLQPQHGLPIIVKPLHL</sequence>
<dbReference type="GO" id="GO:0004497">
    <property type="term" value="F:monooxygenase activity"/>
    <property type="evidence" value="ECO:0007669"/>
    <property type="project" value="UniProtKB-KW"/>
</dbReference>
<keyword evidence="10 13" id="KW-0472">Membrane</keyword>
<evidence type="ECO:0000313" key="14">
    <source>
        <dbReference type="EMBL" id="KAK7344325.1"/>
    </source>
</evidence>
<evidence type="ECO:0000256" key="1">
    <source>
        <dbReference type="ARBA" id="ARBA00004167"/>
    </source>
</evidence>
<evidence type="ECO:0000256" key="10">
    <source>
        <dbReference type="ARBA" id="ARBA00023136"/>
    </source>
</evidence>
<dbReference type="PROSITE" id="PS00086">
    <property type="entry name" value="CYTOCHROME_P450"/>
    <property type="match status" value="1"/>
</dbReference>
<dbReference type="Gene3D" id="1.10.630.10">
    <property type="entry name" value="Cytochrome P450"/>
    <property type="match status" value="1"/>
</dbReference>
<reference evidence="14 15" key="1">
    <citation type="submission" date="2024-01" db="EMBL/GenBank/DDBJ databases">
        <title>The genomes of 5 underutilized Papilionoideae crops provide insights into root nodulation and disease resistanc.</title>
        <authorList>
            <person name="Jiang F."/>
        </authorList>
    </citation>
    <scope>NUCLEOTIDE SEQUENCE [LARGE SCALE GENOMIC DNA]</scope>
    <source>
        <strain evidence="14">LVBAO_FW01</strain>
        <tissue evidence="14">Leaves</tissue>
    </source>
</reference>
<evidence type="ECO:0008006" key="16">
    <source>
        <dbReference type="Google" id="ProtNLM"/>
    </source>
</evidence>
<gene>
    <name evidence="14" type="ORF">VNO77_13797</name>
</gene>
<evidence type="ECO:0000256" key="8">
    <source>
        <dbReference type="ARBA" id="ARBA00023004"/>
    </source>
</evidence>
<dbReference type="InterPro" id="IPR017972">
    <property type="entry name" value="Cyt_P450_CS"/>
</dbReference>
<dbReference type="AlphaFoldDB" id="A0AAN9LXM4"/>
<evidence type="ECO:0000256" key="2">
    <source>
        <dbReference type="ARBA" id="ARBA00010617"/>
    </source>
</evidence>
<evidence type="ECO:0000256" key="9">
    <source>
        <dbReference type="ARBA" id="ARBA00023033"/>
    </source>
</evidence>
<dbReference type="PRINTS" id="PR00385">
    <property type="entry name" value="P450"/>
</dbReference>
<keyword evidence="6 13" id="KW-1133">Transmembrane helix</keyword>
<evidence type="ECO:0000256" key="3">
    <source>
        <dbReference type="ARBA" id="ARBA00022617"/>
    </source>
</evidence>
<evidence type="ECO:0000313" key="15">
    <source>
        <dbReference type="Proteomes" id="UP001367508"/>
    </source>
</evidence>
<dbReference type="PANTHER" id="PTHR24282">
    <property type="entry name" value="CYTOCHROME P450 FAMILY MEMBER"/>
    <property type="match status" value="1"/>
</dbReference>
<keyword evidence="4 13" id="KW-0812">Transmembrane</keyword>
<dbReference type="GO" id="GO:0005506">
    <property type="term" value="F:iron ion binding"/>
    <property type="evidence" value="ECO:0007669"/>
    <property type="project" value="InterPro"/>
</dbReference>
<keyword evidence="9 12" id="KW-0503">Monooxygenase</keyword>
<keyword evidence="5 11" id="KW-0479">Metal-binding</keyword>
<evidence type="ECO:0000256" key="11">
    <source>
        <dbReference type="PIRSR" id="PIRSR602401-1"/>
    </source>
</evidence>
<feature type="binding site" description="axial binding residue" evidence="11">
    <location>
        <position position="466"/>
    </location>
    <ligand>
        <name>heme</name>
        <dbReference type="ChEBI" id="CHEBI:30413"/>
    </ligand>
    <ligandPart>
        <name>Fe</name>
        <dbReference type="ChEBI" id="CHEBI:18248"/>
    </ligandPart>
</feature>
<dbReference type="InterPro" id="IPR002401">
    <property type="entry name" value="Cyt_P450_E_grp-I"/>
</dbReference>